<reference evidence="4" key="1">
    <citation type="submission" date="2022-05" db="EMBL/GenBank/DDBJ databases">
        <authorList>
            <person name="Sun X."/>
        </authorList>
    </citation>
    <scope>NUCLEOTIDE SEQUENCE</scope>
    <source>
        <strain evidence="4">Ai-910</strain>
    </source>
</reference>
<dbReference type="SUPFAM" id="SSF46689">
    <property type="entry name" value="Homeodomain-like"/>
    <property type="match status" value="1"/>
</dbReference>
<evidence type="ECO:0000259" key="3">
    <source>
        <dbReference type="PROSITE" id="PS50977"/>
    </source>
</evidence>
<evidence type="ECO:0000313" key="5">
    <source>
        <dbReference type="Proteomes" id="UP001056426"/>
    </source>
</evidence>
<reference evidence="4" key="2">
    <citation type="submission" date="2022-06" db="EMBL/GenBank/DDBJ databases">
        <title>Xiashengella guii gen. nov. sp. nov., a bacterium isolated form anaerobic digestion tank.</title>
        <authorList>
            <person name="Huang H."/>
        </authorList>
    </citation>
    <scope>NUCLEOTIDE SEQUENCE</scope>
    <source>
        <strain evidence="4">Ai-910</strain>
    </source>
</reference>
<feature type="domain" description="HTH tetR-type" evidence="3">
    <location>
        <begin position="7"/>
        <end position="67"/>
    </location>
</feature>
<dbReference type="GO" id="GO:0003677">
    <property type="term" value="F:DNA binding"/>
    <property type="evidence" value="ECO:0007669"/>
    <property type="project" value="UniProtKB-UniRule"/>
</dbReference>
<dbReference type="Gene3D" id="1.10.357.10">
    <property type="entry name" value="Tetracycline Repressor, domain 2"/>
    <property type="match status" value="1"/>
</dbReference>
<evidence type="ECO:0000313" key="4">
    <source>
        <dbReference type="EMBL" id="URW79502.1"/>
    </source>
</evidence>
<dbReference type="PROSITE" id="PS50977">
    <property type="entry name" value="HTH_TETR_2"/>
    <property type="match status" value="1"/>
</dbReference>
<feature type="DNA-binding region" description="H-T-H motif" evidence="2">
    <location>
        <begin position="30"/>
        <end position="49"/>
    </location>
</feature>
<name>A0A9J6ZPN7_9BACT</name>
<dbReference type="Proteomes" id="UP001056426">
    <property type="component" value="Chromosome"/>
</dbReference>
<keyword evidence="5" id="KW-1185">Reference proteome</keyword>
<dbReference type="PANTHER" id="PTHR43479">
    <property type="entry name" value="ACREF/ENVCD OPERON REPRESSOR-RELATED"/>
    <property type="match status" value="1"/>
</dbReference>
<accession>A0A9J6ZPN7</accession>
<protein>
    <submittedName>
        <fullName evidence="4">TetR/AcrR family transcriptional regulator</fullName>
    </submittedName>
</protein>
<dbReference type="PANTHER" id="PTHR43479:SF11">
    <property type="entry name" value="ACREF_ENVCD OPERON REPRESSOR-RELATED"/>
    <property type="match status" value="1"/>
</dbReference>
<dbReference type="Pfam" id="PF00440">
    <property type="entry name" value="TetR_N"/>
    <property type="match status" value="1"/>
</dbReference>
<dbReference type="InterPro" id="IPR050624">
    <property type="entry name" value="HTH-type_Tx_Regulator"/>
</dbReference>
<keyword evidence="1 2" id="KW-0238">DNA-binding</keyword>
<dbReference type="RefSeq" id="WP_250723440.1">
    <property type="nucleotide sequence ID" value="NZ_CP098400.1"/>
</dbReference>
<dbReference type="AlphaFoldDB" id="A0A9J6ZPN7"/>
<gene>
    <name evidence="4" type="ORF">M9189_11630</name>
</gene>
<dbReference type="EMBL" id="CP098400">
    <property type="protein sequence ID" value="URW79502.1"/>
    <property type="molecule type" value="Genomic_DNA"/>
</dbReference>
<evidence type="ECO:0000256" key="2">
    <source>
        <dbReference type="PROSITE-ProRule" id="PRU00335"/>
    </source>
</evidence>
<proteinExistence type="predicted"/>
<dbReference type="KEGG" id="alkq:M9189_11630"/>
<organism evidence="4 5">
    <name type="scientific">Xiashengella succiniciproducens</name>
    <dbReference type="NCBI Taxonomy" id="2949635"/>
    <lineage>
        <taxon>Bacteria</taxon>
        <taxon>Pseudomonadati</taxon>
        <taxon>Bacteroidota</taxon>
        <taxon>Bacteroidia</taxon>
        <taxon>Marinilabiliales</taxon>
        <taxon>Marinilabiliaceae</taxon>
        <taxon>Xiashengella</taxon>
    </lineage>
</organism>
<sequence length="194" mass="21978">MAKLADESKLMRIKEAAIALIAENGYGEATISSIASKADVAVGYLYRYYSGKEQLVSDMLDEKIRDLAGQLELVMVSCTTIREVVESVVHYFFCLAESSPDHIRFLYKLINEYRFSILPEQISRIRELCTKLLRIGIETGEISDAFSEEEIFLMTVIYPIGFINIRFKQHFNSTLLGPEDEKKVVALCMSALRG</sequence>
<dbReference type="PRINTS" id="PR00455">
    <property type="entry name" value="HTHTETR"/>
</dbReference>
<dbReference type="InterPro" id="IPR009057">
    <property type="entry name" value="Homeodomain-like_sf"/>
</dbReference>
<dbReference type="InterPro" id="IPR001647">
    <property type="entry name" value="HTH_TetR"/>
</dbReference>
<evidence type="ECO:0000256" key="1">
    <source>
        <dbReference type="ARBA" id="ARBA00023125"/>
    </source>
</evidence>